<dbReference type="InterPro" id="IPR020843">
    <property type="entry name" value="ER"/>
</dbReference>
<sequence>MQSVGITSHGKPSEFQLLTFPRPEITDPTDVIIKVHAASVNPVDLKKADGIFKLALKDSFPYKIGYDAAGTVTDIGNSVTRFKIGDAVYVRLPESHRGSWSEYALCPERYIALKPPSLSFEEAASIPLAATTAFQALRKYAGDLSGKTVLVPAGLGGTGLFACHLAKHVFHAGKVITTVSTSKVARIPELLGEGTVDEIIDYKKTDLKSIIPHGSIDFLFDTTGLAMEYLCLMRPKTGCIISISTAPSGTQLQNSGVMRLPHRPVLPFIPRLVLNTTDSIRRLRAWRYGVSYSYMFLEPSGDDLDSLGGYVEQGKLRTVIGTMVDMQDIDEVRKACQVVYSNQGGLGKVVIRVSSLGNE</sequence>
<reference evidence="2 3" key="1">
    <citation type="submission" date="2024-07" db="EMBL/GenBank/DDBJ databases">
        <title>Section-level genome sequencing and comparative genomics of Aspergillus sections Usti and Cavernicolus.</title>
        <authorList>
            <consortium name="Lawrence Berkeley National Laboratory"/>
            <person name="Nybo J.L."/>
            <person name="Vesth T.C."/>
            <person name="Theobald S."/>
            <person name="Frisvad J.C."/>
            <person name="Larsen T.O."/>
            <person name="Kjaerboelling I."/>
            <person name="Rothschild-Mancinelli K."/>
            <person name="Lyhne E.K."/>
            <person name="Kogle M.E."/>
            <person name="Barry K."/>
            <person name="Clum A."/>
            <person name="Na H."/>
            <person name="Ledsgaard L."/>
            <person name="Lin J."/>
            <person name="Lipzen A."/>
            <person name="Kuo A."/>
            <person name="Riley R."/>
            <person name="Mondo S."/>
            <person name="Labutti K."/>
            <person name="Haridas S."/>
            <person name="Pangalinan J."/>
            <person name="Salamov A.A."/>
            <person name="Simmons B.A."/>
            <person name="Magnuson J.K."/>
            <person name="Chen J."/>
            <person name="Drula E."/>
            <person name="Henrissat B."/>
            <person name="Wiebenga A."/>
            <person name="Lubbers R.J."/>
            <person name="Gomes A.C."/>
            <person name="Makela M.R."/>
            <person name="Stajich J."/>
            <person name="Grigoriev I.V."/>
            <person name="Mortensen U.H."/>
            <person name="De Vries R.P."/>
            <person name="Baker S.E."/>
            <person name="Andersen M.R."/>
        </authorList>
    </citation>
    <scope>NUCLEOTIDE SEQUENCE [LARGE SCALE GENOMIC DNA]</scope>
    <source>
        <strain evidence="2 3">CBS 123904</strain>
    </source>
</reference>
<dbReference type="InterPro" id="IPR050700">
    <property type="entry name" value="YIM1/Zinc_Alcohol_DH_Fams"/>
</dbReference>
<name>A0ABR4JI05_9EURO</name>
<dbReference type="Proteomes" id="UP001610446">
    <property type="component" value="Unassembled WGS sequence"/>
</dbReference>
<dbReference type="SUPFAM" id="SSF50129">
    <property type="entry name" value="GroES-like"/>
    <property type="match status" value="1"/>
</dbReference>
<dbReference type="Gene3D" id="3.40.50.720">
    <property type="entry name" value="NAD(P)-binding Rossmann-like Domain"/>
    <property type="match status" value="1"/>
</dbReference>
<evidence type="ECO:0000313" key="2">
    <source>
        <dbReference type="EMBL" id="KAL2839486.1"/>
    </source>
</evidence>
<dbReference type="InterPro" id="IPR036291">
    <property type="entry name" value="NAD(P)-bd_dom_sf"/>
</dbReference>
<dbReference type="Pfam" id="PF08240">
    <property type="entry name" value="ADH_N"/>
    <property type="match status" value="1"/>
</dbReference>
<gene>
    <name evidence="2" type="ORF">BJY01DRAFT_28079</name>
</gene>
<proteinExistence type="predicted"/>
<accession>A0ABR4JI05</accession>
<evidence type="ECO:0000259" key="1">
    <source>
        <dbReference type="SMART" id="SM00829"/>
    </source>
</evidence>
<protein>
    <submittedName>
        <fullName evidence="2">Chaperonin 10-like protein</fullName>
    </submittedName>
</protein>
<dbReference type="SUPFAM" id="SSF51735">
    <property type="entry name" value="NAD(P)-binding Rossmann-fold domains"/>
    <property type="match status" value="1"/>
</dbReference>
<dbReference type="CDD" id="cd05289">
    <property type="entry name" value="MDR_like_2"/>
    <property type="match status" value="1"/>
</dbReference>
<dbReference type="PANTHER" id="PTHR11695">
    <property type="entry name" value="ALCOHOL DEHYDROGENASE RELATED"/>
    <property type="match status" value="1"/>
</dbReference>
<dbReference type="InterPro" id="IPR011032">
    <property type="entry name" value="GroES-like_sf"/>
</dbReference>
<keyword evidence="3" id="KW-1185">Reference proteome</keyword>
<comment type="caution">
    <text evidence="2">The sequence shown here is derived from an EMBL/GenBank/DDBJ whole genome shotgun (WGS) entry which is preliminary data.</text>
</comment>
<dbReference type="EMBL" id="JBFXLU010000132">
    <property type="protein sequence ID" value="KAL2839486.1"/>
    <property type="molecule type" value="Genomic_DNA"/>
</dbReference>
<dbReference type="Gene3D" id="3.90.180.10">
    <property type="entry name" value="Medium-chain alcohol dehydrogenases, catalytic domain"/>
    <property type="match status" value="1"/>
</dbReference>
<dbReference type="PANTHER" id="PTHR11695:SF294">
    <property type="entry name" value="RETICULON-4-INTERACTING PROTEIN 1, MITOCHONDRIAL"/>
    <property type="match status" value="1"/>
</dbReference>
<dbReference type="Pfam" id="PF13602">
    <property type="entry name" value="ADH_zinc_N_2"/>
    <property type="match status" value="1"/>
</dbReference>
<feature type="domain" description="Enoyl reductase (ER)" evidence="1">
    <location>
        <begin position="10"/>
        <end position="351"/>
    </location>
</feature>
<dbReference type="SMART" id="SM00829">
    <property type="entry name" value="PKS_ER"/>
    <property type="match status" value="1"/>
</dbReference>
<organism evidence="2 3">
    <name type="scientific">Aspergillus pseudoustus</name>
    <dbReference type="NCBI Taxonomy" id="1810923"/>
    <lineage>
        <taxon>Eukaryota</taxon>
        <taxon>Fungi</taxon>
        <taxon>Dikarya</taxon>
        <taxon>Ascomycota</taxon>
        <taxon>Pezizomycotina</taxon>
        <taxon>Eurotiomycetes</taxon>
        <taxon>Eurotiomycetidae</taxon>
        <taxon>Eurotiales</taxon>
        <taxon>Aspergillaceae</taxon>
        <taxon>Aspergillus</taxon>
        <taxon>Aspergillus subgen. Nidulantes</taxon>
    </lineage>
</organism>
<evidence type="ECO:0000313" key="3">
    <source>
        <dbReference type="Proteomes" id="UP001610446"/>
    </source>
</evidence>
<dbReference type="InterPro" id="IPR013154">
    <property type="entry name" value="ADH-like_N"/>
</dbReference>